<evidence type="ECO:0008006" key="4">
    <source>
        <dbReference type="Google" id="ProtNLM"/>
    </source>
</evidence>
<dbReference type="RefSeq" id="WP_183373689.1">
    <property type="nucleotide sequence ID" value="NZ_CBCSFZ010000003.1"/>
</dbReference>
<accession>A0A839QVF7</accession>
<reference evidence="2 3" key="1">
    <citation type="submission" date="2020-08" db="EMBL/GenBank/DDBJ databases">
        <title>Sequencing the genomes of 1000 actinobacteria strains.</title>
        <authorList>
            <person name="Klenk H.-P."/>
        </authorList>
    </citation>
    <scope>NUCLEOTIDE SEQUENCE [LARGE SCALE GENOMIC DNA]</scope>
    <source>
        <strain evidence="2 3">DSM 23040</strain>
    </source>
</reference>
<organism evidence="2 3">
    <name type="scientific">Helcobacillus massiliensis</name>
    <dbReference type="NCBI Taxonomy" id="521392"/>
    <lineage>
        <taxon>Bacteria</taxon>
        <taxon>Bacillati</taxon>
        <taxon>Actinomycetota</taxon>
        <taxon>Actinomycetes</taxon>
        <taxon>Micrococcales</taxon>
        <taxon>Dermabacteraceae</taxon>
        <taxon>Helcobacillus</taxon>
    </lineage>
</organism>
<comment type="caution">
    <text evidence="2">The sequence shown here is derived from an EMBL/GenBank/DDBJ whole genome shotgun (WGS) entry which is preliminary data.</text>
</comment>
<keyword evidence="3" id="KW-1185">Reference proteome</keyword>
<proteinExistence type="predicted"/>
<name>A0A839QVF7_9MICO</name>
<evidence type="ECO:0000256" key="1">
    <source>
        <dbReference type="SAM" id="MobiDB-lite"/>
    </source>
</evidence>
<feature type="region of interest" description="Disordered" evidence="1">
    <location>
        <begin position="1"/>
        <end position="29"/>
    </location>
</feature>
<protein>
    <recommendedName>
        <fullName evidence="4">Fis family transcriptional regulator</fullName>
    </recommendedName>
</protein>
<sequence>MVEPAGDAHQPRRHRRRPPGSSVSGDERLQDVAAQLQHASQLDARRSARELARLERGSIGLADRFAGNGGTQVRLTLITGGVLRGTVAEVGADWVTISDGDAATLVRMDAVQIATGLSQRSRGADGFDRRSLRSVLSDWEESRRAVVVAAGVQTLRGRIAAVWADHLDLRGDQRGADLLAIPFSAIATVASVSR</sequence>
<evidence type="ECO:0000313" key="2">
    <source>
        <dbReference type="EMBL" id="MBB3021991.1"/>
    </source>
</evidence>
<dbReference type="Proteomes" id="UP000568050">
    <property type="component" value="Unassembled WGS sequence"/>
</dbReference>
<evidence type="ECO:0000313" key="3">
    <source>
        <dbReference type="Proteomes" id="UP000568050"/>
    </source>
</evidence>
<dbReference type="AlphaFoldDB" id="A0A839QVF7"/>
<dbReference type="EMBL" id="JACHWP010000001">
    <property type="protein sequence ID" value="MBB3021991.1"/>
    <property type="molecule type" value="Genomic_DNA"/>
</dbReference>
<gene>
    <name evidence="2" type="ORF">FHX50_000239</name>
</gene>